<comment type="caution">
    <text evidence="1">The sequence shown here is derived from an EMBL/GenBank/DDBJ whole genome shotgun (WGS) entry which is preliminary data.</text>
</comment>
<dbReference type="GO" id="GO:0019171">
    <property type="term" value="F:(3R)-hydroxyacyl-[acyl-carrier-protein] dehydratase activity"/>
    <property type="evidence" value="ECO:0007669"/>
    <property type="project" value="TreeGrafter"/>
</dbReference>
<protein>
    <submittedName>
        <fullName evidence="1">Prephenate dehydratase</fullName>
        <ecNumber evidence="1">4.2.1.51</ecNumber>
    </submittedName>
</protein>
<keyword evidence="2" id="KW-1185">Reference proteome</keyword>
<reference evidence="1" key="1">
    <citation type="submission" date="2022-10" db="EMBL/GenBank/DDBJ databases">
        <title>Tapping the CABI collections for fungal endophytes: first genome assemblies for Collariella, Neodidymelliopsis, Ascochyta clinopodiicola, Didymella pomorum, Didymosphaeria variabile, Neocosmospora piperis and Neocucurbitaria cava.</title>
        <authorList>
            <person name="Hill R."/>
        </authorList>
    </citation>
    <scope>NUCLEOTIDE SEQUENCE</scope>
    <source>
        <strain evidence="1">IMI 355082</strain>
    </source>
</reference>
<name>A0A9W8YXF0_9PEZI</name>
<dbReference type="PANTHER" id="PTHR28152:SF1">
    <property type="entry name" value="HYDROXYACYL-THIOESTER DEHYDRATASE TYPE 2, MITOCHONDRIAL"/>
    <property type="match status" value="1"/>
</dbReference>
<dbReference type="GO" id="GO:0004664">
    <property type="term" value="F:prephenate dehydratase activity"/>
    <property type="evidence" value="ECO:0007669"/>
    <property type="project" value="UniProtKB-EC"/>
</dbReference>
<dbReference type="InterPro" id="IPR029069">
    <property type="entry name" value="HotDog_dom_sf"/>
</dbReference>
<evidence type="ECO:0000313" key="2">
    <source>
        <dbReference type="Proteomes" id="UP001140453"/>
    </source>
</evidence>
<keyword evidence="1" id="KW-0456">Lyase</keyword>
<evidence type="ECO:0000313" key="1">
    <source>
        <dbReference type="EMBL" id="KAJ4392234.1"/>
    </source>
</evidence>
<accession>A0A9W8YXF0</accession>
<gene>
    <name evidence="1" type="primary">PHA2_2</name>
    <name evidence="1" type="ORF">N0V93_005859</name>
</gene>
<sequence>MGQRTATPRVRPLRNVVAQTHAVNSLPRSRNNFNSSQIAEYRNVDMRTLHSSCASWRHLNIKLSPKAHITTRAATFASIRNELLSRQPQTHIDQVGVRSLTQLFISLPPLHISKNRQNDFYLLRSPLGAGFLPQGHHLVFNNSMHPVESLLPDGTDSDHSPGPPFTRRVWAGGSLAFSQGWKSRITLDHSNWVCRETITDVRLRGALPEDEISFESAPSSNHKIFVDVERLYSLIDLPNDPFIVERRTLCFMAPKSAGDITRVLEQPSNKPIRSQSNSSLFHDSQLSLAYVNFAISLTTYLKTNLDLTAPRPFPEDCATSFSRSFNFTPAMLFRFSALTFNAHKIHLDTQHCLEVEGYRNLLVHGPLLLMLIFSVFNSRGHIVDSLDYQNLAPVFVDEEIKVCIQQRKSSWSVWITGPQGDLRVKGTAILERGGT</sequence>
<dbReference type="Gene3D" id="3.10.129.10">
    <property type="entry name" value="Hotdog Thioesterase"/>
    <property type="match status" value="1"/>
</dbReference>
<dbReference type="PANTHER" id="PTHR28152">
    <property type="entry name" value="HYDROXYACYL-THIOESTER DEHYDRATASE TYPE 2, MITOCHONDRIAL"/>
    <property type="match status" value="1"/>
</dbReference>
<dbReference type="OrthoDB" id="3257538at2759"/>
<dbReference type="InterPro" id="IPR052741">
    <property type="entry name" value="Mitochondrial_HTD2"/>
</dbReference>
<organism evidence="1 2">
    <name type="scientific">Gnomoniopsis smithogilvyi</name>
    <dbReference type="NCBI Taxonomy" id="1191159"/>
    <lineage>
        <taxon>Eukaryota</taxon>
        <taxon>Fungi</taxon>
        <taxon>Dikarya</taxon>
        <taxon>Ascomycota</taxon>
        <taxon>Pezizomycotina</taxon>
        <taxon>Sordariomycetes</taxon>
        <taxon>Sordariomycetidae</taxon>
        <taxon>Diaporthales</taxon>
        <taxon>Gnomoniaceae</taxon>
        <taxon>Gnomoniopsis</taxon>
    </lineage>
</organism>
<dbReference type="EMBL" id="JAPEVB010000003">
    <property type="protein sequence ID" value="KAJ4392234.1"/>
    <property type="molecule type" value="Genomic_DNA"/>
</dbReference>
<dbReference type="AlphaFoldDB" id="A0A9W8YXF0"/>
<dbReference type="SUPFAM" id="SSF54637">
    <property type="entry name" value="Thioesterase/thiol ester dehydrase-isomerase"/>
    <property type="match status" value="1"/>
</dbReference>
<dbReference type="EC" id="4.2.1.51" evidence="1"/>
<proteinExistence type="predicted"/>
<dbReference type="Proteomes" id="UP001140453">
    <property type="component" value="Unassembled WGS sequence"/>
</dbReference>
<dbReference type="GO" id="GO:0005739">
    <property type="term" value="C:mitochondrion"/>
    <property type="evidence" value="ECO:0007669"/>
    <property type="project" value="TreeGrafter"/>
</dbReference>